<dbReference type="EMBL" id="JENY01000019">
    <property type="protein sequence ID" value="EXL05451.1"/>
    <property type="molecule type" value="Genomic_DNA"/>
</dbReference>
<name>A0A011UH47_9HYPH</name>
<evidence type="ECO:0000313" key="4">
    <source>
        <dbReference type="Proteomes" id="UP000019849"/>
    </source>
</evidence>
<comment type="caution">
    <text evidence="2">The sequence shown here is derived from an EMBL/GenBank/DDBJ whole genome shotgun (WGS) entry which is preliminary data.</text>
</comment>
<dbReference type="SUPFAM" id="SSF56801">
    <property type="entry name" value="Acetyl-CoA synthetase-like"/>
    <property type="match status" value="1"/>
</dbReference>
<sequence>MQPPAAAFFNRLGEEVVAFVVRSPSFDVAPEQVIAHLQEQLAPYKYSREVHLVAELPRGPTGKIHKERLVMKALDAAW</sequence>
<organism evidence="2 4">
    <name type="scientific">Aquamicrobium defluvii</name>
    <dbReference type="NCBI Taxonomy" id="69279"/>
    <lineage>
        <taxon>Bacteria</taxon>
        <taxon>Pseudomonadati</taxon>
        <taxon>Pseudomonadota</taxon>
        <taxon>Alphaproteobacteria</taxon>
        <taxon>Hyphomicrobiales</taxon>
        <taxon>Phyllobacteriaceae</taxon>
        <taxon>Aquamicrobium</taxon>
    </lineage>
</organism>
<protein>
    <submittedName>
        <fullName evidence="3">AMP-binding enzyme</fullName>
    </submittedName>
</protein>
<dbReference type="STRING" id="69279.BG36_07225"/>
<dbReference type="EMBL" id="SNZF01000010">
    <property type="protein sequence ID" value="TDR35232.1"/>
    <property type="molecule type" value="Genomic_DNA"/>
</dbReference>
<dbReference type="Proteomes" id="UP000019849">
    <property type="component" value="Unassembled WGS sequence"/>
</dbReference>
<dbReference type="Proteomes" id="UP000294958">
    <property type="component" value="Unassembled WGS sequence"/>
</dbReference>
<dbReference type="Gene3D" id="3.30.300.30">
    <property type="match status" value="1"/>
</dbReference>
<dbReference type="AlphaFoldDB" id="A0A011UH47"/>
<reference evidence="3 5" key="2">
    <citation type="submission" date="2019-03" db="EMBL/GenBank/DDBJ databases">
        <title>Genomic Encyclopedia of Type Strains, Phase IV (KMG-IV): sequencing the most valuable type-strain genomes for metagenomic binning, comparative biology and taxonomic classification.</title>
        <authorList>
            <person name="Goeker M."/>
        </authorList>
    </citation>
    <scope>NUCLEOTIDE SEQUENCE [LARGE SCALE GENOMIC DNA]</scope>
    <source>
        <strain evidence="3 5">DSM 11603</strain>
    </source>
</reference>
<gene>
    <name evidence="2" type="ORF">BG36_07225</name>
    <name evidence="3" type="ORF">DES43_11038</name>
</gene>
<evidence type="ECO:0000313" key="3">
    <source>
        <dbReference type="EMBL" id="TDR35232.1"/>
    </source>
</evidence>
<dbReference type="HOGENOM" id="CLU_2614292_0_0_5"/>
<evidence type="ECO:0000259" key="1">
    <source>
        <dbReference type="Pfam" id="PF13193"/>
    </source>
</evidence>
<evidence type="ECO:0000313" key="5">
    <source>
        <dbReference type="Proteomes" id="UP000294958"/>
    </source>
</evidence>
<dbReference type="InterPro" id="IPR045851">
    <property type="entry name" value="AMP-bd_C_sf"/>
</dbReference>
<dbReference type="Pfam" id="PF13193">
    <property type="entry name" value="AMP-binding_C"/>
    <property type="match status" value="1"/>
</dbReference>
<reference evidence="2 4" key="1">
    <citation type="submission" date="2014-02" db="EMBL/GenBank/DDBJ databases">
        <title>Aquamicrobium defluvii Genome sequencing.</title>
        <authorList>
            <person name="Wang X."/>
        </authorList>
    </citation>
    <scope>NUCLEOTIDE SEQUENCE [LARGE SCALE GENOMIC DNA]</scope>
    <source>
        <strain evidence="2 4">W13Z1</strain>
    </source>
</reference>
<keyword evidence="5" id="KW-1185">Reference proteome</keyword>
<proteinExistence type="predicted"/>
<dbReference type="InterPro" id="IPR025110">
    <property type="entry name" value="AMP-bd_C"/>
</dbReference>
<feature type="domain" description="AMP-binding enzyme C-terminal" evidence="1">
    <location>
        <begin position="11"/>
        <end position="63"/>
    </location>
</feature>
<dbReference type="PATRIC" id="fig|69279.3.peg.2834"/>
<evidence type="ECO:0000313" key="2">
    <source>
        <dbReference type="EMBL" id="EXL05451.1"/>
    </source>
</evidence>
<accession>A0A011UH47</accession>